<comment type="pathway">
    <text evidence="6">Carbohydrate metabolism; D-ribose degradation; D-ribose 5-phosphate from beta-D-ribopyranose: step 1/2.</text>
</comment>
<dbReference type="InterPro" id="IPR023064">
    <property type="entry name" value="D-ribose_pyranase"/>
</dbReference>
<sequence length="133" mass="14686">MVKKTGILNSDLAKVADDLGHTDLVCIGDLGLPVPKGIQKIDLALKRGEPRFIDVLKVYLDNIVVQKIFLADEIRTQNPEQLQAIQALLPEGVSVVYYSHEELKEMTKQCKAVVRTGEDTPFSNIILESGVTI</sequence>
<dbReference type="InterPro" id="IPR007721">
    <property type="entry name" value="RbsD_FucU"/>
</dbReference>
<dbReference type="EC" id="5.4.99.62" evidence="2 6"/>
<dbReference type="Gene3D" id="3.40.1650.10">
    <property type="entry name" value="RbsD-like domain"/>
    <property type="match status" value="1"/>
</dbReference>
<evidence type="ECO:0000256" key="1">
    <source>
        <dbReference type="ARBA" id="ARBA00000223"/>
    </source>
</evidence>
<evidence type="ECO:0000256" key="4">
    <source>
        <dbReference type="ARBA" id="ARBA00023235"/>
    </source>
</evidence>
<feature type="binding site" evidence="6">
    <location>
        <position position="29"/>
    </location>
    <ligand>
        <name>substrate</name>
    </ligand>
</feature>
<keyword evidence="5 6" id="KW-0119">Carbohydrate metabolism</keyword>
<dbReference type="AlphaFoldDB" id="A0AB39UIQ5"/>
<name>A0AB39UIQ5_9BIFI</name>
<evidence type="ECO:0000313" key="9">
    <source>
        <dbReference type="EMBL" id="XDS49853.1"/>
    </source>
</evidence>
<feature type="binding site" evidence="6">
    <location>
        <begin position="122"/>
        <end position="124"/>
    </location>
    <ligand>
        <name>substrate</name>
    </ligand>
</feature>
<dbReference type="RefSeq" id="WP_369340824.1">
    <property type="nucleotide sequence ID" value="NZ_CP129675.1"/>
</dbReference>
<feature type="binding site" evidence="6">
    <location>
        <position position="100"/>
    </location>
    <ligand>
        <name>substrate</name>
    </ligand>
</feature>
<protein>
    <recommendedName>
        <fullName evidence="2 6">D-ribose pyranase</fullName>
        <ecNumber evidence="2 6">5.4.99.62</ecNumber>
    </recommendedName>
</protein>
<dbReference type="EMBL" id="CP129675">
    <property type="protein sequence ID" value="XDS46768.1"/>
    <property type="molecule type" value="Genomic_DNA"/>
</dbReference>
<organism evidence="8">
    <name type="scientific">Bifidobacterium fermentum</name>
    <dbReference type="NCBI Taxonomy" id="3059035"/>
    <lineage>
        <taxon>Bacteria</taxon>
        <taxon>Bacillati</taxon>
        <taxon>Actinomycetota</taxon>
        <taxon>Actinomycetes</taxon>
        <taxon>Bifidobacteriales</taxon>
        <taxon>Bifidobacteriaceae</taxon>
        <taxon>Bifidobacterium</taxon>
    </lineage>
</organism>
<evidence type="ECO:0000313" key="7">
    <source>
        <dbReference type="EMBL" id="XDS46768.1"/>
    </source>
</evidence>
<dbReference type="NCBIfam" id="NF008761">
    <property type="entry name" value="PRK11797.1"/>
    <property type="match status" value="1"/>
</dbReference>
<evidence type="ECO:0000256" key="2">
    <source>
        <dbReference type="ARBA" id="ARBA00012862"/>
    </source>
</evidence>
<dbReference type="GO" id="GO:0005829">
    <property type="term" value="C:cytosol"/>
    <property type="evidence" value="ECO:0007669"/>
    <property type="project" value="TreeGrafter"/>
</dbReference>
<dbReference type="GO" id="GO:0048029">
    <property type="term" value="F:monosaccharide binding"/>
    <property type="evidence" value="ECO:0007669"/>
    <property type="project" value="InterPro"/>
</dbReference>
<dbReference type="EMBL" id="CP129682">
    <property type="protein sequence ID" value="XDS48525.1"/>
    <property type="molecule type" value="Genomic_DNA"/>
</dbReference>
<accession>A0AB39UIQ5</accession>
<comment type="similarity">
    <text evidence="6">Belongs to the RbsD / FucU family. RbsD subfamily.</text>
</comment>
<evidence type="ECO:0000256" key="3">
    <source>
        <dbReference type="ARBA" id="ARBA00022490"/>
    </source>
</evidence>
<evidence type="ECO:0000256" key="5">
    <source>
        <dbReference type="ARBA" id="ARBA00023277"/>
    </source>
</evidence>
<keyword evidence="4 6" id="KW-0413">Isomerase</keyword>
<evidence type="ECO:0000256" key="6">
    <source>
        <dbReference type="HAMAP-Rule" id="MF_01661"/>
    </source>
</evidence>
<dbReference type="KEGG" id="bfk:QN062_05395"/>
<dbReference type="GO" id="GO:0019303">
    <property type="term" value="P:D-ribose catabolic process"/>
    <property type="evidence" value="ECO:0007669"/>
    <property type="project" value="UniProtKB-UniRule"/>
</dbReference>
<dbReference type="GO" id="GO:0062193">
    <property type="term" value="F:D-ribose pyranase activity"/>
    <property type="evidence" value="ECO:0007669"/>
    <property type="project" value="UniProtKB-EC"/>
</dbReference>
<dbReference type="EMBL" id="CP129683">
    <property type="protein sequence ID" value="XDS49853.1"/>
    <property type="molecule type" value="Genomic_DNA"/>
</dbReference>
<gene>
    <name evidence="6 8" type="primary">rbsD</name>
    <name evidence="9" type="ORF">QN062_05395</name>
    <name evidence="8" type="ORF">QN216_09405</name>
    <name evidence="7" type="ORF">QN217_01060</name>
</gene>
<feature type="active site" description="Proton donor" evidence="6">
    <location>
        <position position="21"/>
    </location>
</feature>
<keyword evidence="3 6" id="KW-0963">Cytoplasm</keyword>
<comment type="catalytic activity">
    <reaction evidence="1 6">
        <text>beta-D-ribopyranose = beta-D-ribofuranose</text>
        <dbReference type="Rhea" id="RHEA:25432"/>
        <dbReference type="ChEBI" id="CHEBI:27476"/>
        <dbReference type="ChEBI" id="CHEBI:47002"/>
        <dbReference type="EC" id="5.4.99.62"/>
    </reaction>
</comment>
<evidence type="ECO:0000313" key="8">
    <source>
        <dbReference type="EMBL" id="XDS48525.1"/>
    </source>
</evidence>
<comment type="subcellular location">
    <subcellularLocation>
        <location evidence="6">Cytoplasm</location>
    </subcellularLocation>
</comment>
<dbReference type="InterPro" id="IPR023750">
    <property type="entry name" value="RbsD-like_sf"/>
</dbReference>
<dbReference type="HAMAP" id="MF_01661">
    <property type="entry name" value="D_rib_pyranase"/>
    <property type="match status" value="1"/>
</dbReference>
<comment type="subunit">
    <text evidence="6">Homodecamer.</text>
</comment>
<proteinExistence type="inferred from homology"/>
<dbReference type="PANTHER" id="PTHR37831:SF1">
    <property type="entry name" value="D-RIBOSE PYRANASE"/>
    <property type="match status" value="1"/>
</dbReference>
<comment type="function">
    <text evidence="6">Catalyzes the interconversion of beta-pyran and beta-furan forms of D-ribose.</text>
</comment>
<dbReference type="GO" id="GO:0016872">
    <property type="term" value="F:intramolecular lyase activity"/>
    <property type="evidence" value="ECO:0007669"/>
    <property type="project" value="UniProtKB-UniRule"/>
</dbReference>
<dbReference type="SUPFAM" id="SSF102546">
    <property type="entry name" value="RbsD-like"/>
    <property type="match status" value="1"/>
</dbReference>
<dbReference type="Pfam" id="PF05025">
    <property type="entry name" value="RbsD_FucU"/>
    <property type="match status" value="1"/>
</dbReference>
<reference evidence="8" key="1">
    <citation type="submission" date="2023-07" db="EMBL/GenBank/DDBJ databases">
        <title>Bifidobacterium aquikefiriaerophilum sp. nov. and Bifidobacterium eccum sp. nov., isolated from water kefir.</title>
        <authorList>
            <person name="Breselge S."/>
            <person name="Bellassi P."/>
            <person name="Barcenilla C."/>
            <person name="Alvarez-Ordonez A."/>
            <person name="Morelli L."/>
            <person name="Cotter P.D."/>
        </authorList>
    </citation>
    <scope>NUCLEOTIDE SEQUENCE</scope>
    <source>
        <strain evidence="9">WK012_4_13</strain>
        <strain evidence="8">WK013_4_14</strain>
        <strain evidence="7">WK048_4_13</strain>
    </source>
</reference>
<dbReference type="PANTHER" id="PTHR37831">
    <property type="entry name" value="D-RIBOSE PYRANASE"/>
    <property type="match status" value="1"/>
</dbReference>